<dbReference type="SUPFAM" id="SSF52540">
    <property type="entry name" value="P-loop containing nucleoside triphosphate hydrolases"/>
    <property type="match status" value="1"/>
</dbReference>
<comment type="caution">
    <text evidence="2">The sequence shown here is derived from an EMBL/GenBank/DDBJ whole genome shotgun (WGS) entry which is preliminary data.</text>
</comment>
<gene>
    <name evidence="2" type="ORF">H4N64_14715</name>
</gene>
<dbReference type="Pfam" id="PF13521">
    <property type="entry name" value="AAA_28"/>
    <property type="match status" value="1"/>
</dbReference>
<dbReference type="RefSeq" id="WP_186282744.1">
    <property type="nucleotide sequence ID" value="NZ_JACMSF010000013.1"/>
</dbReference>
<sequence length="237" mass="26333">MRIAISGTYSSGKTLTSYALAHYVGIPRTRARTMRELLPEAVPGKTLEQCTAAELVQLIVRRHVDRAVHESRFEGSFISDGSSLQEWIYGAVRVIVGINPNDSVHLSELESVERTADIRVFDAVMEQLGIAFKQHVKQTYDVFVHLPNELALAADGHRPVNERFRSMADERLLEVAAELGIPAHVVGGTVEERLVEIARLFDLPALMSPEEAIAKAQAEYEALDMRTESDRASVIVR</sequence>
<accession>A0A7X1J2C2</accession>
<dbReference type="EMBL" id="JACMSF010000013">
    <property type="protein sequence ID" value="MBC2902836.1"/>
    <property type="molecule type" value="Genomic_DNA"/>
</dbReference>
<name>A0A7X1J2C2_9ACTN</name>
<dbReference type="AlphaFoldDB" id="A0A7X1J2C2"/>
<dbReference type="InterPro" id="IPR027417">
    <property type="entry name" value="P-loop_NTPase"/>
</dbReference>
<organism evidence="2 3">
    <name type="scientific">Streptomyces cupreus</name>
    <dbReference type="NCBI Taxonomy" id="2759956"/>
    <lineage>
        <taxon>Bacteria</taxon>
        <taxon>Bacillati</taxon>
        <taxon>Actinomycetota</taxon>
        <taxon>Actinomycetes</taxon>
        <taxon>Kitasatosporales</taxon>
        <taxon>Streptomycetaceae</taxon>
        <taxon>Streptomyces</taxon>
    </lineage>
</organism>
<evidence type="ECO:0000313" key="3">
    <source>
        <dbReference type="Proteomes" id="UP000584670"/>
    </source>
</evidence>
<dbReference type="Gene3D" id="3.40.50.300">
    <property type="entry name" value="P-loop containing nucleotide triphosphate hydrolases"/>
    <property type="match status" value="1"/>
</dbReference>
<evidence type="ECO:0000259" key="1">
    <source>
        <dbReference type="Pfam" id="PF13521"/>
    </source>
</evidence>
<dbReference type="InterPro" id="IPR038727">
    <property type="entry name" value="NadR/Ttd14_AAA_dom"/>
</dbReference>
<reference evidence="2 3" key="1">
    <citation type="submission" date="2020-08" db="EMBL/GenBank/DDBJ databases">
        <title>Streptomyces sp. PSKA01 genome sequencing and assembly.</title>
        <authorList>
            <person name="Mandal S."/>
            <person name="Maiti P.K."/>
            <person name="Das P."/>
        </authorList>
    </citation>
    <scope>NUCLEOTIDE SEQUENCE [LARGE SCALE GENOMIC DNA]</scope>
    <source>
        <strain evidence="2 3">PSKA01</strain>
    </source>
</reference>
<feature type="domain" description="NadR/Ttd14 AAA" evidence="1">
    <location>
        <begin position="2"/>
        <end position="193"/>
    </location>
</feature>
<evidence type="ECO:0000313" key="2">
    <source>
        <dbReference type="EMBL" id="MBC2902836.1"/>
    </source>
</evidence>
<dbReference type="Proteomes" id="UP000584670">
    <property type="component" value="Unassembled WGS sequence"/>
</dbReference>
<protein>
    <submittedName>
        <fullName evidence="2">AAA family ATPase</fullName>
    </submittedName>
</protein>
<keyword evidence="3" id="KW-1185">Reference proteome</keyword>
<proteinExistence type="predicted"/>